<keyword evidence="3" id="KW-1185">Reference proteome</keyword>
<keyword evidence="1" id="KW-0732">Signal</keyword>
<name>A0ABV0QYL7_9TELE</name>
<reference evidence="2 3" key="1">
    <citation type="submission" date="2021-06" db="EMBL/GenBank/DDBJ databases">
        <authorList>
            <person name="Palmer J.M."/>
        </authorList>
    </citation>
    <scope>NUCLEOTIDE SEQUENCE [LARGE SCALE GENOMIC DNA]</scope>
    <source>
        <strain evidence="2 3">XC_2019</strain>
        <tissue evidence="2">Muscle</tissue>
    </source>
</reference>
<feature type="signal peptide" evidence="1">
    <location>
        <begin position="1"/>
        <end position="16"/>
    </location>
</feature>
<evidence type="ECO:0000313" key="3">
    <source>
        <dbReference type="Proteomes" id="UP001434883"/>
    </source>
</evidence>
<accession>A0ABV0QYL7</accession>
<sequence length="119" mass="12734">MILGCLSVSSLSAALAMVIAFTCSFSVCSQLDLTRLTCACGFISRQIFESLFVNSVQRSFLVCLPDLISFLPHGFSCSAFATSATSLASSFWTRPCFCLLTNPPYLTPGSVSLNLPSRA</sequence>
<organism evidence="2 3">
    <name type="scientific">Xenoophorus captivus</name>
    <dbReference type="NCBI Taxonomy" id="1517983"/>
    <lineage>
        <taxon>Eukaryota</taxon>
        <taxon>Metazoa</taxon>
        <taxon>Chordata</taxon>
        <taxon>Craniata</taxon>
        <taxon>Vertebrata</taxon>
        <taxon>Euteleostomi</taxon>
        <taxon>Actinopterygii</taxon>
        <taxon>Neopterygii</taxon>
        <taxon>Teleostei</taxon>
        <taxon>Neoteleostei</taxon>
        <taxon>Acanthomorphata</taxon>
        <taxon>Ovalentaria</taxon>
        <taxon>Atherinomorphae</taxon>
        <taxon>Cyprinodontiformes</taxon>
        <taxon>Goodeidae</taxon>
        <taxon>Xenoophorus</taxon>
    </lineage>
</organism>
<gene>
    <name evidence="2" type="ORF">XENOCAPTIV_004001</name>
</gene>
<proteinExistence type="predicted"/>
<evidence type="ECO:0008006" key="4">
    <source>
        <dbReference type="Google" id="ProtNLM"/>
    </source>
</evidence>
<dbReference type="EMBL" id="JAHRIN010026624">
    <property type="protein sequence ID" value="MEQ2200849.1"/>
    <property type="molecule type" value="Genomic_DNA"/>
</dbReference>
<evidence type="ECO:0000256" key="1">
    <source>
        <dbReference type="SAM" id="SignalP"/>
    </source>
</evidence>
<comment type="caution">
    <text evidence="2">The sequence shown here is derived from an EMBL/GenBank/DDBJ whole genome shotgun (WGS) entry which is preliminary data.</text>
</comment>
<evidence type="ECO:0000313" key="2">
    <source>
        <dbReference type="EMBL" id="MEQ2200849.1"/>
    </source>
</evidence>
<dbReference type="Proteomes" id="UP001434883">
    <property type="component" value="Unassembled WGS sequence"/>
</dbReference>
<protein>
    <recommendedName>
        <fullName evidence="4">Secreted protein</fullName>
    </recommendedName>
</protein>
<feature type="chain" id="PRO_5047457690" description="Secreted protein" evidence="1">
    <location>
        <begin position="17"/>
        <end position="119"/>
    </location>
</feature>